<organism evidence="3 4">
    <name type="scientific">Nitratireductor aestuarii</name>
    <dbReference type="NCBI Taxonomy" id="1735103"/>
    <lineage>
        <taxon>Bacteria</taxon>
        <taxon>Pseudomonadati</taxon>
        <taxon>Pseudomonadota</taxon>
        <taxon>Alphaproteobacteria</taxon>
        <taxon>Hyphomicrobiales</taxon>
        <taxon>Phyllobacteriaceae</taxon>
        <taxon>Nitratireductor</taxon>
    </lineage>
</organism>
<dbReference type="RefSeq" id="WP_188722989.1">
    <property type="nucleotide sequence ID" value="NZ_BMIF01000031.1"/>
</dbReference>
<sequence>MRARFLLPFLLTVSITGGALAGFIYPAAAADDLPEPFADTSRLVSIGGSLTEIVFELGHGENLMGRDTTSTFPPEVNEITDVGYSRQLAPEGVLSVAPSAILLLEGSGPPEAIDVLQKAHVPMVTVPETFSGEGVLAKIRHTGAALGEKEKAETLAAKVAADIEAAEKLTADVAERVKVLFILSMQGGRVLASGSGTAANGMIEMAGGVNAVEGYQGYKQISDEVITQIAPDVILMMDRGEDLDATNAELMANPALAATPAVTNGRIIRMDGSYLLGFGPRTGAAVKDLAQQLYGDQVAR</sequence>
<evidence type="ECO:0000313" key="4">
    <source>
        <dbReference type="Proteomes" id="UP000636264"/>
    </source>
</evidence>
<proteinExistence type="predicted"/>
<evidence type="ECO:0000259" key="2">
    <source>
        <dbReference type="PROSITE" id="PS50983"/>
    </source>
</evidence>
<comment type="caution">
    <text evidence="3">The sequence shown here is derived from an EMBL/GenBank/DDBJ whole genome shotgun (WGS) entry which is preliminary data.</text>
</comment>
<dbReference type="AlphaFoldDB" id="A0A916WBC1"/>
<feature type="chain" id="PRO_5037081348" evidence="1">
    <location>
        <begin position="22"/>
        <end position="300"/>
    </location>
</feature>
<evidence type="ECO:0000313" key="3">
    <source>
        <dbReference type="EMBL" id="GGA82771.1"/>
    </source>
</evidence>
<dbReference type="CDD" id="cd01149">
    <property type="entry name" value="HutB"/>
    <property type="match status" value="1"/>
</dbReference>
<feature type="domain" description="Fe/B12 periplasmic-binding" evidence="2">
    <location>
        <begin position="42"/>
        <end position="297"/>
    </location>
</feature>
<name>A0A916WBC1_9HYPH</name>
<feature type="signal peptide" evidence="1">
    <location>
        <begin position="1"/>
        <end position="21"/>
    </location>
</feature>
<accession>A0A916WBC1</accession>
<dbReference type="Gene3D" id="3.40.50.1980">
    <property type="entry name" value="Nitrogenase molybdenum iron protein domain"/>
    <property type="match status" value="2"/>
</dbReference>
<reference evidence="3" key="1">
    <citation type="journal article" date="2014" name="Int. J. Syst. Evol. Microbiol.">
        <title>Complete genome sequence of Corynebacterium casei LMG S-19264T (=DSM 44701T), isolated from a smear-ripened cheese.</title>
        <authorList>
            <consortium name="US DOE Joint Genome Institute (JGI-PGF)"/>
            <person name="Walter F."/>
            <person name="Albersmeier A."/>
            <person name="Kalinowski J."/>
            <person name="Ruckert C."/>
        </authorList>
    </citation>
    <scope>NUCLEOTIDE SEQUENCE</scope>
    <source>
        <strain evidence="3">CGMCC 1.15320</strain>
    </source>
</reference>
<dbReference type="Proteomes" id="UP000636264">
    <property type="component" value="Unassembled WGS sequence"/>
</dbReference>
<keyword evidence="4" id="KW-1185">Reference proteome</keyword>
<dbReference type="InterPro" id="IPR002491">
    <property type="entry name" value="ABC_transptr_periplasmic_BD"/>
</dbReference>
<dbReference type="PROSITE" id="PS50983">
    <property type="entry name" value="FE_B12_PBP"/>
    <property type="match status" value="1"/>
</dbReference>
<reference evidence="3" key="2">
    <citation type="submission" date="2020-09" db="EMBL/GenBank/DDBJ databases">
        <authorList>
            <person name="Sun Q."/>
            <person name="Zhou Y."/>
        </authorList>
    </citation>
    <scope>NUCLEOTIDE SEQUENCE</scope>
    <source>
        <strain evidence="3">CGMCC 1.15320</strain>
    </source>
</reference>
<protein>
    <submittedName>
        <fullName evidence="3">Hemin ABC transporter substrate-binding protein</fullName>
    </submittedName>
</protein>
<dbReference type="EMBL" id="BMIF01000031">
    <property type="protein sequence ID" value="GGA82771.1"/>
    <property type="molecule type" value="Genomic_DNA"/>
</dbReference>
<dbReference type="PANTHER" id="PTHR30535:SF4">
    <property type="entry name" value="HEMIN-BINDING PERIPLASMIC PROTEIN HMUT"/>
    <property type="match status" value="1"/>
</dbReference>
<gene>
    <name evidence="3" type="ORF">GCM10011385_41250</name>
</gene>
<dbReference type="Pfam" id="PF01497">
    <property type="entry name" value="Peripla_BP_2"/>
    <property type="match status" value="1"/>
</dbReference>
<dbReference type="PANTHER" id="PTHR30535">
    <property type="entry name" value="VITAMIN B12-BINDING PROTEIN"/>
    <property type="match status" value="1"/>
</dbReference>
<evidence type="ECO:0000256" key="1">
    <source>
        <dbReference type="SAM" id="SignalP"/>
    </source>
</evidence>
<keyword evidence="1" id="KW-0732">Signal</keyword>
<dbReference type="InterPro" id="IPR050902">
    <property type="entry name" value="ABC_Transporter_SBP"/>
</dbReference>
<dbReference type="SUPFAM" id="SSF53807">
    <property type="entry name" value="Helical backbone' metal receptor"/>
    <property type="match status" value="1"/>
</dbReference>